<dbReference type="KEGG" id="ncu:F0U83_11105"/>
<dbReference type="GO" id="GO:0000160">
    <property type="term" value="P:phosphorelay signal transduction system"/>
    <property type="evidence" value="ECO:0007669"/>
    <property type="project" value="InterPro"/>
</dbReference>
<protein>
    <submittedName>
        <fullName evidence="4">Response regulator</fullName>
    </submittedName>
</protein>
<organism evidence="4 5">
    <name type="scientific">Neptunomonas concharum</name>
    <dbReference type="NCBI Taxonomy" id="1031538"/>
    <lineage>
        <taxon>Bacteria</taxon>
        <taxon>Pseudomonadati</taxon>
        <taxon>Pseudomonadota</taxon>
        <taxon>Gammaproteobacteria</taxon>
        <taxon>Oceanospirillales</taxon>
        <taxon>Oceanospirillaceae</taxon>
        <taxon>Neptunomonas</taxon>
    </lineage>
</organism>
<evidence type="ECO:0000256" key="2">
    <source>
        <dbReference type="PROSITE-ProRule" id="PRU00169"/>
    </source>
</evidence>
<dbReference type="RefSeq" id="WP_138987473.1">
    <property type="nucleotide sequence ID" value="NZ_CP043869.1"/>
</dbReference>
<dbReference type="Gene3D" id="3.40.50.2300">
    <property type="match status" value="2"/>
</dbReference>
<evidence type="ECO:0000313" key="4">
    <source>
        <dbReference type="EMBL" id="QEQ97218.1"/>
    </source>
</evidence>
<dbReference type="PROSITE" id="PS50110">
    <property type="entry name" value="RESPONSE_REGULATORY"/>
    <property type="match status" value="2"/>
</dbReference>
<dbReference type="InterPro" id="IPR011006">
    <property type="entry name" value="CheY-like_superfamily"/>
</dbReference>
<evidence type="ECO:0000259" key="3">
    <source>
        <dbReference type="PROSITE" id="PS50110"/>
    </source>
</evidence>
<dbReference type="Pfam" id="PF00072">
    <property type="entry name" value="Response_reg"/>
    <property type="match status" value="2"/>
</dbReference>
<dbReference type="InterPro" id="IPR001789">
    <property type="entry name" value="Sig_transdc_resp-reg_receiver"/>
</dbReference>
<name>A0A5P1RC67_9GAMM</name>
<dbReference type="SMART" id="SM00448">
    <property type="entry name" value="REC"/>
    <property type="match status" value="2"/>
</dbReference>
<proteinExistence type="predicted"/>
<keyword evidence="1 2" id="KW-0597">Phosphoprotein</keyword>
<dbReference type="EMBL" id="CP043869">
    <property type="protein sequence ID" value="QEQ97218.1"/>
    <property type="molecule type" value="Genomic_DNA"/>
</dbReference>
<keyword evidence="5" id="KW-1185">Reference proteome</keyword>
<dbReference type="PANTHER" id="PTHR44591">
    <property type="entry name" value="STRESS RESPONSE REGULATOR PROTEIN 1"/>
    <property type="match status" value="1"/>
</dbReference>
<dbReference type="AlphaFoldDB" id="A0A5P1RC67"/>
<sequence length="265" mass="29914">MNLEELFVIVIEPSKVQRTIITNHLRDLGIGTIDEYDTGKAALEAMHLQIPDIVLSSMHLPDMTGTEVVETMRQDPELENITFLLVSSETHYRYLEPIRQAGAIAILPKPFSVQDLSRALQSTLHYISDAVEEHTTEEFENLRVLLVDDSKLSRKYLHQVLENIGIQVITEAEDGAQALETLKDNAFDLIISDYNMPNIDGREMVEHIRTHSEQPTIPVMMVTSEQNQNQLAAIQSAGVSALCAKPLSYDVMKHIIEQLVFDHEL</sequence>
<reference evidence="4 5" key="1">
    <citation type="journal article" date="2019" name="Biochem. Eng. J.">
        <title>Metabolic engineering of the marine bacteria Neptunomonas concharum for the production of acetoin and meso-2,3-butanediol from acetate.</title>
        <authorList>
            <person name="Li W."/>
            <person name="Pu N."/>
            <person name="Liu C.-X."/>
            <person name="Yuan Q.-P."/>
            <person name="Li Z.-J."/>
        </authorList>
    </citation>
    <scope>NUCLEOTIDE SEQUENCE [LARGE SCALE GENOMIC DNA]</scope>
    <source>
        <strain evidence="4 5">JCM17730</strain>
    </source>
</reference>
<feature type="modified residue" description="4-aspartylphosphate" evidence="2">
    <location>
        <position position="193"/>
    </location>
</feature>
<dbReference type="SUPFAM" id="SSF52172">
    <property type="entry name" value="CheY-like"/>
    <property type="match status" value="2"/>
</dbReference>
<feature type="domain" description="Response regulatory" evidence="3">
    <location>
        <begin position="7"/>
        <end position="124"/>
    </location>
</feature>
<gene>
    <name evidence="4" type="ORF">F0U83_11105</name>
</gene>
<accession>A0A5P1RC67</accession>
<dbReference type="PANTHER" id="PTHR44591:SF3">
    <property type="entry name" value="RESPONSE REGULATORY DOMAIN-CONTAINING PROTEIN"/>
    <property type="match status" value="1"/>
</dbReference>
<evidence type="ECO:0000256" key="1">
    <source>
        <dbReference type="ARBA" id="ARBA00022553"/>
    </source>
</evidence>
<dbReference type="Proteomes" id="UP000324760">
    <property type="component" value="Chromosome"/>
</dbReference>
<dbReference type="InterPro" id="IPR050595">
    <property type="entry name" value="Bact_response_regulator"/>
</dbReference>
<feature type="domain" description="Response regulatory" evidence="3">
    <location>
        <begin position="143"/>
        <end position="260"/>
    </location>
</feature>
<comment type="caution">
    <text evidence="2">Lacks conserved residue(s) required for the propagation of feature annotation.</text>
</comment>
<dbReference type="OrthoDB" id="9800897at2"/>
<evidence type="ECO:0000313" key="5">
    <source>
        <dbReference type="Proteomes" id="UP000324760"/>
    </source>
</evidence>